<keyword evidence="3" id="KW-1185">Reference proteome</keyword>
<dbReference type="SUPFAM" id="SSF53448">
    <property type="entry name" value="Nucleotide-diphospho-sugar transferases"/>
    <property type="match status" value="1"/>
</dbReference>
<dbReference type="RefSeq" id="WP_231918429.1">
    <property type="nucleotide sequence ID" value="NZ_LT629799.1"/>
</dbReference>
<evidence type="ECO:0000313" key="2">
    <source>
        <dbReference type="EMBL" id="SDU84319.1"/>
    </source>
</evidence>
<dbReference type="GO" id="GO:0016740">
    <property type="term" value="F:transferase activity"/>
    <property type="evidence" value="ECO:0007669"/>
    <property type="project" value="UniProtKB-KW"/>
</dbReference>
<dbReference type="EMBL" id="LT629799">
    <property type="protein sequence ID" value="SDU84319.1"/>
    <property type="molecule type" value="Genomic_DNA"/>
</dbReference>
<dbReference type="InterPro" id="IPR029044">
    <property type="entry name" value="Nucleotide-diphossugar_trans"/>
</dbReference>
<feature type="domain" description="Glycosyltransferase 2-like" evidence="1">
    <location>
        <begin position="15"/>
        <end position="131"/>
    </location>
</feature>
<proteinExistence type="predicted"/>
<gene>
    <name evidence="2" type="ORF">SAMN04488544_0820</name>
</gene>
<dbReference type="Gene3D" id="3.90.550.10">
    <property type="entry name" value="Spore Coat Polysaccharide Biosynthesis Protein SpsA, Chain A"/>
    <property type="match status" value="1"/>
</dbReference>
<dbReference type="Pfam" id="PF00535">
    <property type="entry name" value="Glycos_transf_2"/>
    <property type="match status" value="1"/>
</dbReference>
<evidence type="ECO:0000259" key="1">
    <source>
        <dbReference type="Pfam" id="PF00535"/>
    </source>
</evidence>
<name>A0A1H2LTP7_9ACTN</name>
<dbReference type="STRING" id="546874.SAMN04488544_0820"/>
<dbReference type="PANTHER" id="PTHR43179">
    <property type="entry name" value="RHAMNOSYLTRANSFERASE WBBL"/>
    <property type="match status" value="1"/>
</dbReference>
<evidence type="ECO:0000313" key="3">
    <source>
        <dbReference type="Proteomes" id="UP000198825"/>
    </source>
</evidence>
<dbReference type="InterPro" id="IPR001173">
    <property type="entry name" value="Glyco_trans_2-like"/>
</dbReference>
<dbReference type="AlphaFoldDB" id="A0A1H2LTP7"/>
<dbReference type="PANTHER" id="PTHR43179:SF7">
    <property type="entry name" value="RHAMNOSYLTRANSFERASE WBBL"/>
    <property type="match status" value="1"/>
</dbReference>
<sequence>MTSEEPRQRRDRVAVVVVLYNSAPLLPDLVESLPAGLTGVDFELVGVDNASPDSSVETLLELAPWATVVRTGRNGGYAAGINAGVAAARPHDAVLVLNSDVRLRPGCVAALLEGLQRTGAGIAVPRLLDADGALIDSLRREPTVLRAIGDAVLGAQRAGRFATLGENVTDLDAYGRAQRSDWAEGSTQLISRECWETCGPWDESFFLYCEETEFDLRARDLGFSTWLVPEAQAVHLEGGSGLSDRLWVLQVTNRVRLFRRRHGRVAVDLYWAATLLREATRAMLGRSNSRAATRALLRRGDVARSAPTPAAV</sequence>
<dbReference type="Proteomes" id="UP000198825">
    <property type="component" value="Chromosome I"/>
</dbReference>
<keyword evidence="2" id="KW-0808">Transferase</keyword>
<protein>
    <submittedName>
        <fullName evidence="2">Glycosyltransferase, GT2 family</fullName>
    </submittedName>
</protein>
<organism evidence="2 3">
    <name type="scientific">Microlunatus sagamiharensis</name>
    <dbReference type="NCBI Taxonomy" id="546874"/>
    <lineage>
        <taxon>Bacteria</taxon>
        <taxon>Bacillati</taxon>
        <taxon>Actinomycetota</taxon>
        <taxon>Actinomycetes</taxon>
        <taxon>Propionibacteriales</taxon>
        <taxon>Propionibacteriaceae</taxon>
        <taxon>Microlunatus</taxon>
    </lineage>
</organism>
<accession>A0A1H2LTP7</accession>
<reference evidence="3" key="1">
    <citation type="submission" date="2016-10" db="EMBL/GenBank/DDBJ databases">
        <authorList>
            <person name="Varghese N."/>
            <person name="Submissions S."/>
        </authorList>
    </citation>
    <scope>NUCLEOTIDE SEQUENCE [LARGE SCALE GENOMIC DNA]</scope>
    <source>
        <strain evidence="3">DSM 21743</strain>
    </source>
</reference>